<dbReference type="GO" id="GO:0005737">
    <property type="term" value="C:cytoplasm"/>
    <property type="evidence" value="ECO:0000318"/>
    <property type="project" value="GO_Central"/>
</dbReference>
<evidence type="ECO:0000256" key="1">
    <source>
        <dbReference type="ARBA" id="ARBA00023186"/>
    </source>
</evidence>
<feature type="domain" description="BAG" evidence="4">
    <location>
        <begin position="135"/>
        <end position="213"/>
    </location>
</feature>
<dbReference type="GO" id="GO:0000774">
    <property type="term" value="F:adenyl-nucleotide exchange factor activity"/>
    <property type="evidence" value="ECO:0000318"/>
    <property type="project" value="GO_Central"/>
</dbReference>
<organism evidence="5 6">
    <name type="scientific">Klebsormidium nitens</name>
    <name type="common">Green alga</name>
    <name type="synonym">Ulothrix nitens</name>
    <dbReference type="NCBI Taxonomy" id="105231"/>
    <lineage>
        <taxon>Eukaryota</taxon>
        <taxon>Viridiplantae</taxon>
        <taxon>Streptophyta</taxon>
        <taxon>Klebsormidiophyceae</taxon>
        <taxon>Klebsormidiales</taxon>
        <taxon>Klebsormidiaceae</taxon>
        <taxon>Klebsormidium</taxon>
    </lineage>
</organism>
<dbReference type="CDD" id="cd17054">
    <property type="entry name" value="Ubl_AtBAG1_like"/>
    <property type="match status" value="1"/>
</dbReference>
<evidence type="ECO:0000313" key="5">
    <source>
        <dbReference type="EMBL" id="GAQ91064.1"/>
    </source>
</evidence>
<dbReference type="OrthoDB" id="417450at2759"/>
<gene>
    <name evidence="5" type="ORF">KFL_007220030</name>
</gene>
<accession>A0A1Y1IJU4</accession>
<dbReference type="GO" id="GO:0050821">
    <property type="term" value="P:protein stabilization"/>
    <property type="evidence" value="ECO:0000318"/>
    <property type="project" value="GO_Central"/>
</dbReference>
<evidence type="ECO:0008006" key="7">
    <source>
        <dbReference type="Google" id="ProtNLM"/>
    </source>
</evidence>
<dbReference type="Pfam" id="PF02179">
    <property type="entry name" value="BAG"/>
    <property type="match status" value="1"/>
</dbReference>
<dbReference type="PANTHER" id="PTHR12329:SF16">
    <property type="entry name" value="BAG FAMILY MOLECULAR CHAPERONE REGULATOR 1"/>
    <property type="match status" value="1"/>
</dbReference>
<keyword evidence="6" id="KW-1185">Reference proteome</keyword>
<proteinExistence type="predicted"/>
<dbReference type="InterPro" id="IPR029071">
    <property type="entry name" value="Ubiquitin-like_domsf"/>
</dbReference>
<dbReference type="InterPro" id="IPR036533">
    <property type="entry name" value="BAG_dom_sf"/>
</dbReference>
<dbReference type="SMART" id="SM00264">
    <property type="entry name" value="BAG"/>
    <property type="match status" value="1"/>
</dbReference>
<evidence type="ECO:0000259" key="3">
    <source>
        <dbReference type="PROSITE" id="PS50053"/>
    </source>
</evidence>
<dbReference type="GO" id="GO:0051087">
    <property type="term" value="F:protein-folding chaperone binding"/>
    <property type="evidence" value="ECO:0000318"/>
    <property type="project" value="GO_Central"/>
</dbReference>
<dbReference type="Pfam" id="PF00240">
    <property type="entry name" value="ubiquitin"/>
    <property type="match status" value="1"/>
</dbReference>
<evidence type="ECO:0000259" key="4">
    <source>
        <dbReference type="PROSITE" id="PS51035"/>
    </source>
</evidence>
<dbReference type="SUPFAM" id="SSF54236">
    <property type="entry name" value="Ubiquitin-like"/>
    <property type="match status" value="1"/>
</dbReference>
<sequence length="353" mass="39329">MSYPIKVYHKTRQHLATVTDDTTFGELKGAMAQVSGVQPDEMKLYFRGKHFDGETMAEAGVKPGAKVLLVECENFRQRRASELEAEQEQAYQRAATTGKQQSLAQEEAQRRALALEAERVEREAKQDEVRRGLQAVAEVEREVDPLAREVDEMVASTSGGNVPDEQRSRILNELFTQKLLKLDSIQGGDEVRKNRKAQISRIEDLSKQLDNYGTTPRRGFYPRRTIMDVIKTLRPTVHQTWVPKTHMGDVLIGSVADTNATWYKCEYQGLTAAVLARGLLVEKCKLAQERCGTGERAAAHVRANTHNTRAIAAAAAEALAPIDNAPGRSMTMDEMQDLLDRLVKGKNQEGGPQ</sequence>
<keyword evidence="1" id="KW-0143">Chaperone</keyword>
<dbReference type="Gene3D" id="3.10.20.90">
    <property type="entry name" value="Phosphatidylinositol 3-kinase Catalytic Subunit, Chain A, domain 1"/>
    <property type="match status" value="1"/>
</dbReference>
<dbReference type="EMBL" id="DF237671">
    <property type="protein sequence ID" value="GAQ91064.1"/>
    <property type="molecule type" value="Genomic_DNA"/>
</dbReference>
<dbReference type="InterPro" id="IPR003103">
    <property type="entry name" value="BAG_domain"/>
</dbReference>
<keyword evidence="2" id="KW-0175">Coiled coil</keyword>
<reference evidence="5 6" key="1">
    <citation type="journal article" date="2014" name="Nat. Commun.">
        <title>Klebsormidium flaccidum genome reveals primary factors for plant terrestrial adaptation.</title>
        <authorList>
            <person name="Hori K."/>
            <person name="Maruyama F."/>
            <person name="Fujisawa T."/>
            <person name="Togashi T."/>
            <person name="Yamamoto N."/>
            <person name="Seo M."/>
            <person name="Sato S."/>
            <person name="Yamada T."/>
            <person name="Mori H."/>
            <person name="Tajima N."/>
            <person name="Moriyama T."/>
            <person name="Ikeuchi M."/>
            <person name="Watanabe M."/>
            <person name="Wada H."/>
            <person name="Kobayashi K."/>
            <person name="Saito M."/>
            <person name="Masuda T."/>
            <person name="Sasaki-Sekimoto Y."/>
            <person name="Mashiguchi K."/>
            <person name="Awai K."/>
            <person name="Shimojima M."/>
            <person name="Masuda S."/>
            <person name="Iwai M."/>
            <person name="Nobusawa T."/>
            <person name="Narise T."/>
            <person name="Kondo S."/>
            <person name="Saito H."/>
            <person name="Sato R."/>
            <person name="Murakawa M."/>
            <person name="Ihara Y."/>
            <person name="Oshima-Yamada Y."/>
            <person name="Ohtaka K."/>
            <person name="Satoh M."/>
            <person name="Sonobe K."/>
            <person name="Ishii M."/>
            <person name="Ohtani R."/>
            <person name="Kanamori-Sato M."/>
            <person name="Honoki R."/>
            <person name="Miyazaki D."/>
            <person name="Mochizuki H."/>
            <person name="Umetsu J."/>
            <person name="Higashi K."/>
            <person name="Shibata D."/>
            <person name="Kamiya Y."/>
            <person name="Sato N."/>
            <person name="Nakamura Y."/>
            <person name="Tabata S."/>
            <person name="Ida S."/>
            <person name="Kurokawa K."/>
            <person name="Ohta H."/>
        </authorList>
    </citation>
    <scope>NUCLEOTIDE SEQUENCE [LARGE SCALE GENOMIC DNA]</scope>
    <source>
        <strain evidence="5 6">NIES-2285</strain>
    </source>
</reference>
<dbReference type="AlphaFoldDB" id="A0A1Y1IJU4"/>
<dbReference type="Gene3D" id="1.20.58.120">
    <property type="entry name" value="BAG domain"/>
    <property type="match status" value="1"/>
</dbReference>
<evidence type="ECO:0000313" key="6">
    <source>
        <dbReference type="Proteomes" id="UP000054558"/>
    </source>
</evidence>
<feature type="coiled-coil region" evidence="2">
    <location>
        <begin position="103"/>
        <end position="142"/>
    </location>
</feature>
<dbReference type="Proteomes" id="UP000054558">
    <property type="component" value="Unassembled WGS sequence"/>
</dbReference>
<dbReference type="InterPro" id="IPR000626">
    <property type="entry name" value="Ubiquitin-like_dom"/>
</dbReference>
<evidence type="ECO:0000256" key="2">
    <source>
        <dbReference type="SAM" id="Coils"/>
    </source>
</evidence>
<feature type="domain" description="Ubiquitin-like" evidence="3">
    <location>
        <begin position="1"/>
        <end position="70"/>
    </location>
</feature>
<name>A0A1Y1IJU4_KLENI</name>
<protein>
    <recommendedName>
        <fullName evidence="7">Ubiquitin-like domain-containing protein</fullName>
    </recommendedName>
</protein>
<dbReference type="PANTHER" id="PTHR12329">
    <property type="entry name" value="BCL2-ASSOCIATED ATHANOGENE"/>
    <property type="match status" value="1"/>
</dbReference>
<dbReference type="InterPro" id="IPR039773">
    <property type="entry name" value="BAG_chaperone_regulator"/>
</dbReference>
<dbReference type="PROSITE" id="PS51035">
    <property type="entry name" value="BAG"/>
    <property type="match status" value="1"/>
</dbReference>
<dbReference type="PROSITE" id="PS50053">
    <property type="entry name" value="UBIQUITIN_2"/>
    <property type="match status" value="1"/>
</dbReference>
<dbReference type="SUPFAM" id="SSF63491">
    <property type="entry name" value="BAG domain"/>
    <property type="match status" value="1"/>
</dbReference>
<dbReference type="STRING" id="105231.A0A1Y1IJU4"/>